<keyword evidence="4" id="KW-1185">Reference proteome</keyword>
<dbReference type="EMBL" id="JAYKXN010000001">
    <property type="protein sequence ID" value="KAK7318313.1"/>
    <property type="molecule type" value="Genomic_DNA"/>
</dbReference>
<dbReference type="AlphaFoldDB" id="A0AAN9KLE2"/>
<accession>A0AAN9KLE2</accession>
<sequence length="185" mass="20737">MIQKSEKISFRKAMIKTPASIVLMIASLPPIGLVGSLTLYHTYLIIKNKTTSDDDEEPNPYNRGIVKNIREILCKSVPPSKLNWRSKVQVQIVRRKIQHNQPEEEQSDSSSVEIDTKEHSRNGEITEQEEGQRQEISNAKSESHNKELDIAPFVTDGIQGVTEESNSTSSENSMDSSTISIKVEA</sequence>
<keyword evidence="2" id="KW-0472">Membrane</keyword>
<reference evidence="3 4" key="1">
    <citation type="submission" date="2024-01" db="EMBL/GenBank/DDBJ databases">
        <title>The genomes of 5 underutilized Papilionoideae crops provide insights into root nodulation and disease resistance.</title>
        <authorList>
            <person name="Yuan L."/>
        </authorList>
    </citation>
    <scope>NUCLEOTIDE SEQUENCE [LARGE SCALE GENOMIC DNA]</scope>
    <source>
        <strain evidence="3">LY-2023</strain>
        <tissue evidence="3">Leaf</tissue>
    </source>
</reference>
<evidence type="ECO:0000256" key="1">
    <source>
        <dbReference type="SAM" id="MobiDB-lite"/>
    </source>
</evidence>
<keyword evidence="2" id="KW-1133">Transmembrane helix</keyword>
<comment type="caution">
    <text evidence="3">The sequence shown here is derived from an EMBL/GenBank/DDBJ whole genome shotgun (WGS) entry which is preliminary data.</text>
</comment>
<gene>
    <name evidence="3" type="ORF">RJT34_03012</name>
</gene>
<organism evidence="3 4">
    <name type="scientific">Clitoria ternatea</name>
    <name type="common">Butterfly pea</name>
    <dbReference type="NCBI Taxonomy" id="43366"/>
    <lineage>
        <taxon>Eukaryota</taxon>
        <taxon>Viridiplantae</taxon>
        <taxon>Streptophyta</taxon>
        <taxon>Embryophyta</taxon>
        <taxon>Tracheophyta</taxon>
        <taxon>Spermatophyta</taxon>
        <taxon>Magnoliopsida</taxon>
        <taxon>eudicotyledons</taxon>
        <taxon>Gunneridae</taxon>
        <taxon>Pentapetalae</taxon>
        <taxon>rosids</taxon>
        <taxon>fabids</taxon>
        <taxon>Fabales</taxon>
        <taxon>Fabaceae</taxon>
        <taxon>Papilionoideae</taxon>
        <taxon>50 kb inversion clade</taxon>
        <taxon>NPAAA clade</taxon>
        <taxon>indigoferoid/millettioid clade</taxon>
        <taxon>Phaseoleae</taxon>
        <taxon>Clitoria</taxon>
    </lineage>
</organism>
<name>A0AAN9KLE2_CLITE</name>
<keyword evidence="2" id="KW-0812">Transmembrane</keyword>
<feature type="region of interest" description="Disordered" evidence="1">
    <location>
        <begin position="95"/>
        <end position="185"/>
    </location>
</feature>
<feature type="compositionally biased region" description="Basic and acidic residues" evidence="1">
    <location>
        <begin position="114"/>
        <end position="124"/>
    </location>
</feature>
<protein>
    <submittedName>
        <fullName evidence="3">Uncharacterized protein</fullName>
    </submittedName>
</protein>
<proteinExistence type="predicted"/>
<evidence type="ECO:0000256" key="2">
    <source>
        <dbReference type="SAM" id="Phobius"/>
    </source>
</evidence>
<feature type="transmembrane region" description="Helical" evidence="2">
    <location>
        <begin position="21"/>
        <end position="43"/>
    </location>
</feature>
<dbReference type="Proteomes" id="UP001359559">
    <property type="component" value="Unassembled WGS sequence"/>
</dbReference>
<evidence type="ECO:0000313" key="4">
    <source>
        <dbReference type="Proteomes" id="UP001359559"/>
    </source>
</evidence>
<feature type="compositionally biased region" description="Low complexity" evidence="1">
    <location>
        <begin position="162"/>
        <end position="185"/>
    </location>
</feature>
<evidence type="ECO:0000313" key="3">
    <source>
        <dbReference type="EMBL" id="KAK7318313.1"/>
    </source>
</evidence>